<feature type="domain" description="M23ase beta-sheet core" evidence="4">
    <location>
        <begin position="364"/>
        <end position="458"/>
    </location>
</feature>
<dbReference type="OrthoDB" id="1099523at2"/>
<dbReference type="KEGG" id="cari:FNU76_22365"/>
<dbReference type="PANTHER" id="PTHR21666:SF270">
    <property type="entry name" value="MUREIN HYDROLASE ACTIVATOR ENVC"/>
    <property type="match status" value="1"/>
</dbReference>
<dbReference type="SUPFAM" id="SSF51261">
    <property type="entry name" value="Duplicated hybrid motif"/>
    <property type="match status" value="1"/>
</dbReference>
<dbReference type="EMBL" id="CP041730">
    <property type="protein sequence ID" value="QDQ28873.1"/>
    <property type="molecule type" value="Genomic_DNA"/>
</dbReference>
<feature type="chain" id="PRO_5022178355" evidence="3">
    <location>
        <begin position="29"/>
        <end position="463"/>
    </location>
</feature>
<dbReference type="AlphaFoldDB" id="A0A516SL72"/>
<evidence type="ECO:0000313" key="5">
    <source>
        <dbReference type="EMBL" id="QDQ28873.1"/>
    </source>
</evidence>
<dbReference type="InterPro" id="IPR011055">
    <property type="entry name" value="Dup_hybrid_motif"/>
</dbReference>
<sequence length="463" mass="51512">MIAYSVFPRLLRALLGICVLCGASTAGATVPAKARNEGIVLTGAAQPEADLQQLREKIEALKQELQANEANRHEAADALKSSEQAISEANRTVAQLNRQQQLSQAELARTQHDINRTRESLEASRKRLAELLRARLRNGNHEALRLLLNRQDPNRLSRDLRYYRYIAEAQHKLAGELQAQLGKLNELADVIRRKSDELALIAAERKQQRDRLRAEQAGKQQVLSKIASEIGAQRKEIGKLQRDETRLTNLVEKLAKMIREREQKQARERERQEKAQRLAEAREAARQAKLNKQGRKLSEPSPRTEVAGKQDAPPRQETPVKQNDALPDSSVEGRRFAELKGLLRLPARGEVVGRFGTARSESTSWKGVFIRTAGGQGVKAVASGRVVFADWLRGFGNMLIVDHGSGYMSLYGAAETLIKQVGETVRAGEDIATSGNSGGNEQTGIYFELRHLGKPMDPLTWAK</sequence>
<evidence type="ECO:0000313" key="6">
    <source>
        <dbReference type="Proteomes" id="UP000317550"/>
    </source>
</evidence>
<name>A0A516SL72_9NEIS</name>
<dbReference type="RefSeq" id="WP_144280256.1">
    <property type="nucleotide sequence ID" value="NZ_CP041730.1"/>
</dbReference>
<keyword evidence="1" id="KW-0175">Coiled coil</keyword>
<evidence type="ECO:0000259" key="4">
    <source>
        <dbReference type="Pfam" id="PF01551"/>
    </source>
</evidence>
<gene>
    <name evidence="5" type="ORF">FNU76_22365</name>
</gene>
<dbReference type="Proteomes" id="UP000317550">
    <property type="component" value="Chromosome"/>
</dbReference>
<evidence type="ECO:0000256" key="3">
    <source>
        <dbReference type="SAM" id="SignalP"/>
    </source>
</evidence>
<protein>
    <submittedName>
        <fullName evidence="5">Peptidoglycan DD-metalloendopeptidase family protein</fullName>
    </submittedName>
</protein>
<dbReference type="InterPro" id="IPR016047">
    <property type="entry name" value="M23ase_b-sheet_dom"/>
</dbReference>
<reference evidence="6" key="1">
    <citation type="submission" date="2019-07" db="EMBL/GenBank/DDBJ databases">
        <title>Chitinimonas sp. nov., isolated from Ny-Alesund, arctica soil.</title>
        <authorList>
            <person name="Xu Q."/>
            <person name="Peng F."/>
        </authorList>
    </citation>
    <scope>NUCLEOTIDE SEQUENCE [LARGE SCALE GENOMIC DNA]</scope>
    <source>
        <strain evidence="6">R3-44</strain>
    </source>
</reference>
<feature type="compositionally biased region" description="Basic and acidic residues" evidence="2">
    <location>
        <begin position="262"/>
        <end position="286"/>
    </location>
</feature>
<dbReference type="CDD" id="cd12797">
    <property type="entry name" value="M23_peptidase"/>
    <property type="match status" value="1"/>
</dbReference>
<dbReference type="InterPro" id="IPR050570">
    <property type="entry name" value="Cell_wall_metabolism_enzyme"/>
</dbReference>
<dbReference type="GO" id="GO:0004222">
    <property type="term" value="F:metalloendopeptidase activity"/>
    <property type="evidence" value="ECO:0007669"/>
    <property type="project" value="TreeGrafter"/>
</dbReference>
<feature type="coiled-coil region" evidence="1">
    <location>
        <begin position="44"/>
        <end position="134"/>
    </location>
</feature>
<evidence type="ECO:0000256" key="2">
    <source>
        <dbReference type="SAM" id="MobiDB-lite"/>
    </source>
</evidence>
<dbReference type="FunFam" id="2.70.70.10:FF:000003">
    <property type="entry name" value="Murein hydrolase activator EnvC"/>
    <property type="match status" value="1"/>
</dbReference>
<dbReference type="Gene3D" id="6.10.250.3150">
    <property type="match status" value="1"/>
</dbReference>
<dbReference type="PANTHER" id="PTHR21666">
    <property type="entry name" value="PEPTIDASE-RELATED"/>
    <property type="match status" value="1"/>
</dbReference>
<feature type="signal peptide" evidence="3">
    <location>
        <begin position="1"/>
        <end position="28"/>
    </location>
</feature>
<dbReference type="Pfam" id="PF01551">
    <property type="entry name" value="Peptidase_M23"/>
    <property type="match status" value="1"/>
</dbReference>
<accession>A0A516SL72</accession>
<organism evidence="5 6">
    <name type="scientific">Chitinimonas arctica</name>
    <dbReference type="NCBI Taxonomy" id="2594795"/>
    <lineage>
        <taxon>Bacteria</taxon>
        <taxon>Pseudomonadati</taxon>
        <taxon>Pseudomonadota</taxon>
        <taxon>Betaproteobacteria</taxon>
        <taxon>Neisseriales</taxon>
        <taxon>Chitinibacteraceae</taxon>
        <taxon>Chitinimonas</taxon>
    </lineage>
</organism>
<keyword evidence="3" id="KW-0732">Signal</keyword>
<dbReference type="Gene3D" id="2.70.70.10">
    <property type="entry name" value="Glucose Permease (Domain IIA)"/>
    <property type="match status" value="1"/>
</dbReference>
<proteinExistence type="predicted"/>
<feature type="region of interest" description="Disordered" evidence="2">
    <location>
        <begin position="262"/>
        <end position="331"/>
    </location>
</feature>
<keyword evidence="6" id="KW-1185">Reference proteome</keyword>
<evidence type="ECO:0000256" key="1">
    <source>
        <dbReference type="SAM" id="Coils"/>
    </source>
</evidence>